<comment type="subcellular location">
    <subcellularLocation>
        <location evidence="1">Membrane</location>
        <topology evidence="1">Multi-pass membrane protein</topology>
    </subcellularLocation>
</comment>
<evidence type="ECO:0000256" key="6">
    <source>
        <dbReference type="ARBA" id="ARBA00022989"/>
    </source>
</evidence>
<feature type="transmembrane region" description="Helical" evidence="8">
    <location>
        <begin position="12"/>
        <end position="33"/>
    </location>
</feature>
<sequence length="368" mass="40346">MKWFEYGNDRAGTVEVAASVASIVVGVGILTLPRLVAQTTESSDGWISIAAAGAVAIFLGWVMARYCGLLHDQGFYAFNAKLVSAPVSACFTTLIALYFILYTAYEVRAIANISKQYLFERTPVEFIALAFLLVVAYAVAGSREGILRLNLIFLPPVIVIAAAVLVFSIGIFNIHDLRPFFVTDWKGLAAGTKNSIFSLIGFESILFYSTMMKYPKAAPRAVAIGLSIPVMFYLLLYLVCVGVFTQPALMEITYPAVELAKEAQIPGEFFERFESLFFAIWIMTIFNTASMSFDVCVHALDSMMPRTGRIKWVIGISPVIYLVCMYPKNPGEVGKLGDLISYSGLTVAILVPILLYLYALMRGARAAA</sequence>
<protein>
    <submittedName>
        <fullName evidence="9">Endospore germination permease</fullName>
    </submittedName>
</protein>
<dbReference type="InterPro" id="IPR004761">
    <property type="entry name" value="Spore_GerAB"/>
</dbReference>
<keyword evidence="4" id="KW-0309">Germination</keyword>
<evidence type="ECO:0000256" key="3">
    <source>
        <dbReference type="ARBA" id="ARBA00022448"/>
    </source>
</evidence>
<gene>
    <name evidence="9" type="ORF">I8J29_25915</name>
</gene>
<dbReference type="RefSeq" id="WP_208850273.1">
    <property type="nucleotide sequence ID" value="NZ_JAGGDJ010000037.1"/>
</dbReference>
<keyword evidence="7 8" id="KW-0472">Membrane</keyword>
<feature type="transmembrane region" description="Helical" evidence="8">
    <location>
        <begin position="122"/>
        <end position="140"/>
    </location>
</feature>
<keyword evidence="6 8" id="KW-1133">Transmembrane helix</keyword>
<evidence type="ECO:0000256" key="4">
    <source>
        <dbReference type="ARBA" id="ARBA00022544"/>
    </source>
</evidence>
<keyword evidence="10" id="KW-1185">Reference proteome</keyword>
<feature type="transmembrane region" description="Helical" evidence="8">
    <location>
        <begin position="194"/>
        <end position="211"/>
    </location>
</feature>
<reference evidence="9 10" key="1">
    <citation type="submission" date="2021-03" db="EMBL/GenBank/DDBJ databases">
        <title>Paenibacillus artemisicola MWE-103 whole genome sequence.</title>
        <authorList>
            <person name="Ham Y.J."/>
        </authorList>
    </citation>
    <scope>NUCLEOTIDE SEQUENCE [LARGE SCALE GENOMIC DNA]</scope>
    <source>
        <strain evidence="9 10">MWE-103</strain>
    </source>
</reference>
<evidence type="ECO:0000256" key="5">
    <source>
        <dbReference type="ARBA" id="ARBA00022692"/>
    </source>
</evidence>
<feature type="transmembrane region" description="Helical" evidence="8">
    <location>
        <begin position="45"/>
        <end position="64"/>
    </location>
</feature>
<dbReference type="NCBIfam" id="TIGR00912">
    <property type="entry name" value="2A0309"/>
    <property type="match status" value="1"/>
</dbReference>
<dbReference type="Pfam" id="PF03845">
    <property type="entry name" value="Spore_permease"/>
    <property type="match status" value="1"/>
</dbReference>
<feature type="transmembrane region" description="Helical" evidence="8">
    <location>
        <begin position="312"/>
        <end position="328"/>
    </location>
</feature>
<dbReference type="Proteomes" id="UP000670947">
    <property type="component" value="Unassembled WGS sequence"/>
</dbReference>
<keyword evidence="5 8" id="KW-0812">Transmembrane</keyword>
<name>A0ABS3WH31_9BACL</name>
<evidence type="ECO:0000256" key="2">
    <source>
        <dbReference type="ARBA" id="ARBA00007998"/>
    </source>
</evidence>
<feature type="transmembrane region" description="Helical" evidence="8">
    <location>
        <begin position="76"/>
        <end position="102"/>
    </location>
</feature>
<evidence type="ECO:0000313" key="10">
    <source>
        <dbReference type="Proteomes" id="UP000670947"/>
    </source>
</evidence>
<evidence type="ECO:0000313" key="9">
    <source>
        <dbReference type="EMBL" id="MBO7747629.1"/>
    </source>
</evidence>
<dbReference type="PANTHER" id="PTHR34975">
    <property type="entry name" value="SPORE GERMINATION PROTEIN A2"/>
    <property type="match status" value="1"/>
</dbReference>
<proteinExistence type="inferred from homology"/>
<dbReference type="EMBL" id="JAGGDJ010000037">
    <property type="protein sequence ID" value="MBO7747629.1"/>
    <property type="molecule type" value="Genomic_DNA"/>
</dbReference>
<feature type="transmembrane region" description="Helical" evidence="8">
    <location>
        <begin position="276"/>
        <end position="300"/>
    </location>
</feature>
<feature type="transmembrane region" description="Helical" evidence="8">
    <location>
        <begin position="152"/>
        <end position="174"/>
    </location>
</feature>
<keyword evidence="3" id="KW-0813">Transport</keyword>
<feature type="transmembrane region" description="Helical" evidence="8">
    <location>
        <begin position="340"/>
        <end position="360"/>
    </location>
</feature>
<accession>A0ABS3WH31</accession>
<dbReference type="Gene3D" id="1.20.1740.10">
    <property type="entry name" value="Amino acid/polyamine transporter I"/>
    <property type="match status" value="1"/>
</dbReference>
<evidence type="ECO:0000256" key="1">
    <source>
        <dbReference type="ARBA" id="ARBA00004141"/>
    </source>
</evidence>
<evidence type="ECO:0000256" key="7">
    <source>
        <dbReference type="ARBA" id="ARBA00023136"/>
    </source>
</evidence>
<dbReference type="PANTHER" id="PTHR34975:SF2">
    <property type="entry name" value="SPORE GERMINATION PROTEIN A2"/>
    <property type="match status" value="1"/>
</dbReference>
<organism evidence="9 10">
    <name type="scientific">Paenibacillus artemisiicola</name>
    <dbReference type="NCBI Taxonomy" id="1172618"/>
    <lineage>
        <taxon>Bacteria</taxon>
        <taxon>Bacillati</taxon>
        <taxon>Bacillota</taxon>
        <taxon>Bacilli</taxon>
        <taxon>Bacillales</taxon>
        <taxon>Paenibacillaceae</taxon>
        <taxon>Paenibacillus</taxon>
    </lineage>
</organism>
<comment type="similarity">
    <text evidence="2">Belongs to the amino acid-polyamine-organocation (APC) superfamily. Spore germination protein (SGP) (TC 2.A.3.9) family.</text>
</comment>
<comment type="caution">
    <text evidence="9">The sequence shown here is derived from an EMBL/GenBank/DDBJ whole genome shotgun (WGS) entry which is preliminary data.</text>
</comment>
<evidence type="ECO:0000256" key="8">
    <source>
        <dbReference type="SAM" id="Phobius"/>
    </source>
</evidence>
<feature type="transmembrane region" description="Helical" evidence="8">
    <location>
        <begin position="223"/>
        <end position="244"/>
    </location>
</feature>